<dbReference type="PANTHER" id="PTHR10517">
    <property type="entry name" value="FOLATE RECEPTOR"/>
    <property type="match status" value="1"/>
</dbReference>
<dbReference type="InterPro" id="IPR018143">
    <property type="entry name" value="Folate_rcpt-like"/>
</dbReference>
<dbReference type="PANTHER" id="PTHR10517:SF14">
    <property type="entry name" value="FOLATE RECEPTOR 1-RELATED"/>
    <property type="match status" value="1"/>
</dbReference>
<dbReference type="Proteomes" id="UP000275408">
    <property type="component" value="Unassembled WGS sequence"/>
</dbReference>
<name>A0A3M6UV93_POCDA</name>
<keyword evidence="4" id="KW-1133">Transmembrane helix</keyword>
<keyword evidence="4" id="KW-0812">Transmembrane</keyword>
<evidence type="ECO:0000256" key="2">
    <source>
        <dbReference type="ARBA" id="ARBA00022729"/>
    </source>
</evidence>
<dbReference type="InterPro" id="IPR004269">
    <property type="entry name" value="Folate_rcpt"/>
</dbReference>
<dbReference type="OrthoDB" id="5959946at2759"/>
<feature type="transmembrane region" description="Helical" evidence="4">
    <location>
        <begin position="21"/>
        <end position="41"/>
    </location>
</feature>
<proteinExistence type="inferred from homology"/>
<protein>
    <recommendedName>
        <fullName evidence="5">Folate receptor-like domain-containing protein</fullName>
    </recommendedName>
</protein>
<keyword evidence="3" id="KW-1015">Disulfide bond</keyword>
<keyword evidence="4" id="KW-0472">Membrane</keyword>
<evidence type="ECO:0000256" key="1">
    <source>
        <dbReference type="ARBA" id="ARBA00007932"/>
    </source>
</evidence>
<feature type="domain" description="Folate receptor-like" evidence="5">
    <location>
        <begin position="51"/>
        <end position="222"/>
    </location>
</feature>
<sequence length="255" mass="29142">MHVRSALTNSCAEGLRNKRKALAMAKFILSIFLAIFLQTLYVNAEEYVDKCIEGKWHKKSPSPETAEFKTCHAFKESSCCNAAFTVELMANETRNLYNHSWHRCGTLSAKCQSFWVKQECFYQCSPKVYRYEDPNFKGGLKGVPVCSGFCDEWYEACKEDQICVENVLVDYNFTKHEENYCPVNSSCKSYQAMYGNGKNLCEKMWGESYKYTLPDADYSNCLMMDPSKKVKGIGITSVPNISLLALILFIMTLMQ</sequence>
<evidence type="ECO:0000256" key="4">
    <source>
        <dbReference type="SAM" id="Phobius"/>
    </source>
</evidence>
<dbReference type="GO" id="GO:0038023">
    <property type="term" value="F:signaling receptor activity"/>
    <property type="evidence" value="ECO:0007669"/>
    <property type="project" value="TreeGrafter"/>
</dbReference>
<dbReference type="Pfam" id="PF03024">
    <property type="entry name" value="Folate_rec"/>
    <property type="match status" value="1"/>
</dbReference>
<dbReference type="EMBL" id="RCHS01000646">
    <property type="protein sequence ID" value="RMX57555.1"/>
    <property type="molecule type" value="Genomic_DNA"/>
</dbReference>
<gene>
    <name evidence="6" type="ORF">pdam_00005791</name>
</gene>
<keyword evidence="7" id="KW-1185">Reference proteome</keyword>
<dbReference type="OMA" id="QECFYQC"/>
<evidence type="ECO:0000313" key="6">
    <source>
        <dbReference type="EMBL" id="RMX57555.1"/>
    </source>
</evidence>
<evidence type="ECO:0000313" key="7">
    <source>
        <dbReference type="Proteomes" id="UP000275408"/>
    </source>
</evidence>
<comment type="similarity">
    <text evidence="1">Belongs to the folate receptor family.</text>
</comment>
<comment type="caution">
    <text evidence="6">The sequence shown here is derived from an EMBL/GenBank/DDBJ whole genome shotgun (WGS) entry which is preliminary data.</text>
</comment>
<evidence type="ECO:0000256" key="3">
    <source>
        <dbReference type="ARBA" id="ARBA00023157"/>
    </source>
</evidence>
<feature type="transmembrane region" description="Helical" evidence="4">
    <location>
        <begin position="233"/>
        <end position="254"/>
    </location>
</feature>
<organism evidence="6 7">
    <name type="scientific">Pocillopora damicornis</name>
    <name type="common">Cauliflower coral</name>
    <name type="synonym">Millepora damicornis</name>
    <dbReference type="NCBI Taxonomy" id="46731"/>
    <lineage>
        <taxon>Eukaryota</taxon>
        <taxon>Metazoa</taxon>
        <taxon>Cnidaria</taxon>
        <taxon>Anthozoa</taxon>
        <taxon>Hexacorallia</taxon>
        <taxon>Scleractinia</taxon>
        <taxon>Astrocoeniina</taxon>
        <taxon>Pocilloporidae</taxon>
        <taxon>Pocillopora</taxon>
    </lineage>
</organism>
<dbReference type="GO" id="GO:0009897">
    <property type="term" value="C:external side of plasma membrane"/>
    <property type="evidence" value="ECO:0007669"/>
    <property type="project" value="TreeGrafter"/>
</dbReference>
<evidence type="ECO:0000259" key="5">
    <source>
        <dbReference type="Pfam" id="PF03024"/>
    </source>
</evidence>
<reference evidence="6 7" key="1">
    <citation type="journal article" date="2018" name="Sci. Rep.">
        <title>Comparative analysis of the Pocillopora damicornis genome highlights role of immune system in coral evolution.</title>
        <authorList>
            <person name="Cunning R."/>
            <person name="Bay R.A."/>
            <person name="Gillette P."/>
            <person name="Baker A.C."/>
            <person name="Traylor-Knowles N."/>
        </authorList>
    </citation>
    <scope>NUCLEOTIDE SEQUENCE [LARGE SCALE GENOMIC DNA]</scope>
    <source>
        <strain evidence="6">RSMAS</strain>
        <tissue evidence="6">Whole animal</tissue>
    </source>
</reference>
<accession>A0A3M6UV93</accession>
<dbReference type="AlphaFoldDB" id="A0A3M6UV93"/>
<keyword evidence="2" id="KW-0732">Signal</keyword>